<dbReference type="Proteomes" id="UP000242444">
    <property type="component" value="Unassembled WGS sequence"/>
</dbReference>
<dbReference type="PANTHER" id="PTHR30055">
    <property type="entry name" value="HTH-TYPE TRANSCRIPTIONAL REGULATOR RUTR"/>
    <property type="match status" value="1"/>
</dbReference>
<dbReference type="GO" id="GO:0003700">
    <property type="term" value="F:DNA-binding transcription factor activity"/>
    <property type="evidence" value="ECO:0007669"/>
    <property type="project" value="TreeGrafter"/>
</dbReference>
<dbReference type="InterPro" id="IPR036271">
    <property type="entry name" value="Tet_transcr_reg_TetR-rel_C_sf"/>
</dbReference>
<evidence type="ECO:0000256" key="5">
    <source>
        <dbReference type="SAM" id="MobiDB-lite"/>
    </source>
</evidence>
<proteinExistence type="predicted"/>
<evidence type="ECO:0000259" key="6">
    <source>
        <dbReference type="Pfam" id="PF00440"/>
    </source>
</evidence>
<protein>
    <submittedName>
        <fullName evidence="7">TetR family transcriptional regulator</fullName>
    </submittedName>
</protein>
<dbReference type="AlphaFoldDB" id="A0A263CZ51"/>
<keyword evidence="3" id="KW-0238">DNA-binding</keyword>
<feature type="region of interest" description="Disordered" evidence="5">
    <location>
        <begin position="204"/>
        <end position="230"/>
    </location>
</feature>
<dbReference type="SUPFAM" id="SSF46689">
    <property type="entry name" value="Homeodomain-like"/>
    <property type="match status" value="1"/>
</dbReference>
<sequence>MAMVEVDARRRDVPSRRRPTARQLALLAELERLFLAEGFIAFTLDDLAARLHCSKSTLYAVAPSKEQLATKVVGRFFRGATEEIERRLVGVEDARTLLATYLAGASELLGAATSEFIRDVGDFEPTRAAYELNSKAAAERIREFIAKGVTDGVFRDVHASLLAEMAGLLVENIQSGVIGRRAGVSDSQAFAALADLLLGGLAPADDPRSAAGMGRVAEPGRGRRGLPSRP</sequence>
<dbReference type="InterPro" id="IPR009057">
    <property type="entry name" value="Homeodomain-like_sf"/>
</dbReference>
<keyword evidence="8" id="KW-1185">Reference proteome</keyword>
<gene>
    <name evidence="7" type="ORF">CFN78_24610</name>
</gene>
<dbReference type="Gene3D" id="1.10.10.60">
    <property type="entry name" value="Homeodomain-like"/>
    <property type="match status" value="1"/>
</dbReference>
<dbReference type="InterPro" id="IPR050109">
    <property type="entry name" value="HTH-type_TetR-like_transc_reg"/>
</dbReference>
<dbReference type="InParanoid" id="A0A263CZ51"/>
<feature type="domain" description="HTH tetR-type" evidence="6">
    <location>
        <begin position="27"/>
        <end position="69"/>
    </location>
</feature>
<evidence type="ECO:0000256" key="3">
    <source>
        <dbReference type="ARBA" id="ARBA00023125"/>
    </source>
</evidence>
<dbReference type="Pfam" id="PF00440">
    <property type="entry name" value="TetR_N"/>
    <property type="match status" value="1"/>
</dbReference>
<evidence type="ECO:0000256" key="4">
    <source>
        <dbReference type="ARBA" id="ARBA00023163"/>
    </source>
</evidence>
<keyword evidence="2" id="KW-0805">Transcription regulation</keyword>
<evidence type="ECO:0000256" key="2">
    <source>
        <dbReference type="ARBA" id="ARBA00023015"/>
    </source>
</evidence>
<evidence type="ECO:0000313" key="8">
    <source>
        <dbReference type="Proteomes" id="UP000242444"/>
    </source>
</evidence>
<dbReference type="EMBL" id="NKYE01000019">
    <property type="protein sequence ID" value="OZM70586.1"/>
    <property type="molecule type" value="Genomic_DNA"/>
</dbReference>
<dbReference type="RefSeq" id="WP_094865398.1">
    <property type="nucleotide sequence ID" value="NZ_NKYE01000019.1"/>
</dbReference>
<evidence type="ECO:0000313" key="7">
    <source>
        <dbReference type="EMBL" id="OZM70586.1"/>
    </source>
</evidence>
<accession>A0A263CZ51</accession>
<dbReference type="GO" id="GO:0000976">
    <property type="term" value="F:transcription cis-regulatory region binding"/>
    <property type="evidence" value="ECO:0007669"/>
    <property type="project" value="TreeGrafter"/>
</dbReference>
<dbReference type="InterPro" id="IPR001647">
    <property type="entry name" value="HTH_TetR"/>
</dbReference>
<name>A0A263CZ51_9PSEU</name>
<keyword evidence="1" id="KW-0678">Repressor</keyword>
<dbReference type="SUPFAM" id="SSF48498">
    <property type="entry name" value="Tetracyclin repressor-like, C-terminal domain"/>
    <property type="match status" value="1"/>
</dbReference>
<organism evidence="7 8">
    <name type="scientific">Amycolatopsis antarctica</name>
    <dbReference type="NCBI Taxonomy" id="1854586"/>
    <lineage>
        <taxon>Bacteria</taxon>
        <taxon>Bacillati</taxon>
        <taxon>Actinomycetota</taxon>
        <taxon>Actinomycetes</taxon>
        <taxon>Pseudonocardiales</taxon>
        <taxon>Pseudonocardiaceae</taxon>
        <taxon>Amycolatopsis</taxon>
    </lineage>
</organism>
<comment type="caution">
    <text evidence="7">The sequence shown here is derived from an EMBL/GenBank/DDBJ whole genome shotgun (WGS) entry which is preliminary data.</text>
</comment>
<dbReference type="Gene3D" id="1.10.357.10">
    <property type="entry name" value="Tetracycline Repressor, domain 2"/>
    <property type="match status" value="1"/>
</dbReference>
<dbReference type="OrthoDB" id="5181477at2"/>
<evidence type="ECO:0000256" key="1">
    <source>
        <dbReference type="ARBA" id="ARBA00022491"/>
    </source>
</evidence>
<keyword evidence="4" id="KW-0804">Transcription</keyword>
<reference evidence="7 8" key="1">
    <citation type="submission" date="2017-07" db="EMBL/GenBank/DDBJ databases">
        <title>Amycolatopsis antarcticus sp. nov., isolated from the surface of an Antarcticus brown macroalga.</title>
        <authorList>
            <person name="Wang J."/>
            <person name="Leiva S."/>
            <person name="Huang J."/>
            <person name="Huang Y."/>
        </authorList>
    </citation>
    <scope>NUCLEOTIDE SEQUENCE [LARGE SCALE GENOMIC DNA]</scope>
    <source>
        <strain evidence="7 8">AU-G6</strain>
    </source>
</reference>
<dbReference type="PANTHER" id="PTHR30055:SF175">
    <property type="entry name" value="HTH-TYPE TRANSCRIPTIONAL REPRESSOR KSTR2"/>
    <property type="match status" value="1"/>
</dbReference>